<dbReference type="Proteomes" id="UP001419268">
    <property type="component" value="Unassembled WGS sequence"/>
</dbReference>
<sequence>MARTGGKVSTASMGSKAIAKMASTSNDPQPSKLFKSKKFIDREAKRIYEEDQEQQFIPERGINVGMKYDYRVNNVIRPRNWQKLSSDNTRERIKNCCEICQEFYANGHRTRKDQSVQVMGVLYHMIGHYK</sequence>
<proteinExistence type="predicted"/>
<protein>
    <submittedName>
        <fullName evidence="1">Uncharacterized protein</fullName>
    </submittedName>
</protein>
<gene>
    <name evidence="1" type="ORF">Scep_027777</name>
</gene>
<accession>A0AAP0HMV1</accession>
<evidence type="ECO:0000313" key="1">
    <source>
        <dbReference type="EMBL" id="KAK9088695.1"/>
    </source>
</evidence>
<reference evidence="1 2" key="1">
    <citation type="submission" date="2024-01" db="EMBL/GenBank/DDBJ databases">
        <title>Genome assemblies of Stephania.</title>
        <authorList>
            <person name="Yang L."/>
        </authorList>
    </citation>
    <scope>NUCLEOTIDE SEQUENCE [LARGE SCALE GENOMIC DNA]</scope>
    <source>
        <strain evidence="1">JXDWG</strain>
        <tissue evidence="1">Leaf</tissue>
    </source>
</reference>
<keyword evidence="2" id="KW-1185">Reference proteome</keyword>
<dbReference type="EMBL" id="JBBNAG010000012">
    <property type="protein sequence ID" value="KAK9088695.1"/>
    <property type="molecule type" value="Genomic_DNA"/>
</dbReference>
<organism evidence="1 2">
    <name type="scientific">Stephania cephalantha</name>
    <dbReference type="NCBI Taxonomy" id="152367"/>
    <lineage>
        <taxon>Eukaryota</taxon>
        <taxon>Viridiplantae</taxon>
        <taxon>Streptophyta</taxon>
        <taxon>Embryophyta</taxon>
        <taxon>Tracheophyta</taxon>
        <taxon>Spermatophyta</taxon>
        <taxon>Magnoliopsida</taxon>
        <taxon>Ranunculales</taxon>
        <taxon>Menispermaceae</taxon>
        <taxon>Menispermoideae</taxon>
        <taxon>Cissampelideae</taxon>
        <taxon>Stephania</taxon>
    </lineage>
</organism>
<dbReference type="AlphaFoldDB" id="A0AAP0HMV1"/>
<comment type="caution">
    <text evidence="1">The sequence shown here is derived from an EMBL/GenBank/DDBJ whole genome shotgun (WGS) entry which is preliminary data.</text>
</comment>
<evidence type="ECO:0000313" key="2">
    <source>
        <dbReference type="Proteomes" id="UP001419268"/>
    </source>
</evidence>
<name>A0AAP0HMV1_9MAGN</name>